<reference evidence="3" key="2">
    <citation type="journal article" date="2022" name="BMC Genomics">
        <title>Comparative genome analysis of mycobacteria focusing on tRNA and non-coding RNA.</title>
        <authorList>
            <person name="Behra P.R.K."/>
            <person name="Pettersson B.M.F."/>
            <person name="Ramesh M."/>
            <person name="Das S."/>
            <person name="Dasgupta S."/>
            <person name="Kirsebom L.A."/>
        </authorList>
    </citation>
    <scope>NUCLEOTIDE SEQUENCE</scope>
    <source>
        <strain evidence="3">DSM 45439</strain>
    </source>
</reference>
<accession>A0AAW5S0T1</accession>
<feature type="signal peptide" evidence="2">
    <location>
        <begin position="1"/>
        <end position="18"/>
    </location>
</feature>
<dbReference type="RefSeq" id="WP_049770268.1">
    <property type="nucleotide sequence ID" value="NZ_JACKTG010000017.1"/>
</dbReference>
<feature type="compositionally biased region" description="Low complexity" evidence="1">
    <location>
        <begin position="64"/>
        <end position="76"/>
    </location>
</feature>
<evidence type="ECO:0008006" key="5">
    <source>
        <dbReference type="Google" id="ProtNLM"/>
    </source>
</evidence>
<gene>
    <name evidence="3" type="ORF">H7I91_06080</name>
</gene>
<evidence type="ECO:0000256" key="2">
    <source>
        <dbReference type="SAM" id="SignalP"/>
    </source>
</evidence>
<feature type="chain" id="PRO_5043588342" description="Secreted protein" evidence="2">
    <location>
        <begin position="19"/>
        <end position="109"/>
    </location>
</feature>
<name>A0AAW5S0T1_MYCBC</name>
<comment type="caution">
    <text evidence="3">The sequence shown here is derived from an EMBL/GenBank/DDBJ whole genome shotgun (WGS) entry which is preliminary data.</text>
</comment>
<keyword evidence="2" id="KW-0732">Signal</keyword>
<dbReference type="Proteomes" id="UP001207588">
    <property type="component" value="Unassembled WGS sequence"/>
</dbReference>
<evidence type="ECO:0000256" key="1">
    <source>
        <dbReference type="SAM" id="MobiDB-lite"/>
    </source>
</evidence>
<dbReference type="EMBL" id="JACKTG010000017">
    <property type="protein sequence ID" value="MCV6988879.1"/>
    <property type="molecule type" value="Genomic_DNA"/>
</dbReference>
<dbReference type="AlphaFoldDB" id="A0AAW5S0T1"/>
<reference evidence="3" key="1">
    <citation type="submission" date="2020-07" db="EMBL/GenBank/DDBJ databases">
        <authorList>
            <person name="Pettersson B.M.F."/>
            <person name="Behra P.R.K."/>
            <person name="Ramesh M."/>
            <person name="Das S."/>
            <person name="Dasgupta S."/>
            <person name="Kirsebom L.A."/>
        </authorList>
    </citation>
    <scope>NUCLEOTIDE SEQUENCE</scope>
    <source>
        <strain evidence="3">DSM 45439</strain>
    </source>
</reference>
<evidence type="ECO:0000313" key="3">
    <source>
        <dbReference type="EMBL" id="MCV6988879.1"/>
    </source>
</evidence>
<proteinExistence type="predicted"/>
<sequence>MVIHVLWNGFLLVLFAGAADREVAGAARLIVDGRPATRATVGADGIATGGAAVGAVQAGGSGRAAAAHAGRNADPATSAMNTPSAAATAMAGCHRRVSSPPRKITVHRM</sequence>
<protein>
    <recommendedName>
        <fullName evidence="5">Secreted protein</fullName>
    </recommendedName>
</protein>
<feature type="region of interest" description="Disordered" evidence="1">
    <location>
        <begin position="64"/>
        <end position="109"/>
    </location>
</feature>
<evidence type="ECO:0000313" key="4">
    <source>
        <dbReference type="Proteomes" id="UP001207588"/>
    </source>
</evidence>
<organism evidence="3 4">
    <name type="scientific">Mycobacterium bouchedurhonense</name>
    <dbReference type="NCBI Taxonomy" id="701041"/>
    <lineage>
        <taxon>Bacteria</taxon>
        <taxon>Bacillati</taxon>
        <taxon>Actinomycetota</taxon>
        <taxon>Actinomycetes</taxon>
        <taxon>Mycobacteriales</taxon>
        <taxon>Mycobacteriaceae</taxon>
        <taxon>Mycobacterium</taxon>
        <taxon>Mycobacterium avium complex (MAC)</taxon>
    </lineage>
</organism>